<organism evidence="3 4">
    <name type="scientific">Stylonychia lemnae</name>
    <name type="common">Ciliate</name>
    <dbReference type="NCBI Taxonomy" id="5949"/>
    <lineage>
        <taxon>Eukaryota</taxon>
        <taxon>Sar</taxon>
        <taxon>Alveolata</taxon>
        <taxon>Ciliophora</taxon>
        <taxon>Intramacronucleata</taxon>
        <taxon>Spirotrichea</taxon>
        <taxon>Stichotrichia</taxon>
        <taxon>Sporadotrichida</taxon>
        <taxon>Oxytrichidae</taxon>
        <taxon>Stylonychinae</taxon>
        <taxon>Stylonychia</taxon>
    </lineage>
</organism>
<dbReference type="Proteomes" id="UP000039865">
    <property type="component" value="Unassembled WGS sequence"/>
</dbReference>
<accession>A0A077ZNU4</accession>
<dbReference type="SUPFAM" id="SSF50729">
    <property type="entry name" value="PH domain-like"/>
    <property type="match status" value="1"/>
</dbReference>
<dbReference type="InParanoid" id="A0A077ZNU4"/>
<dbReference type="AlphaFoldDB" id="A0A077ZNU4"/>
<dbReference type="InterPro" id="IPR011993">
    <property type="entry name" value="PH-like_dom_sf"/>
</dbReference>
<dbReference type="InterPro" id="IPR038765">
    <property type="entry name" value="Papain-like_cys_pep_sf"/>
</dbReference>
<evidence type="ECO:0000259" key="2">
    <source>
        <dbReference type="PROSITE" id="PS50003"/>
    </source>
</evidence>
<dbReference type="OrthoDB" id="289113at2759"/>
<protein>
    <submittedName>
        <fullName evidence="3">Ph domain-containing protein</fullName>
    </submittedName>
</protein>
<name>A0A077ZNU4_STYLE</name>
<dbReference type="SMART" id="SM00233">
    <property type="entry name" value="PH"/>
    <property type="match status" value="1"/>
</dbReference>
<dbReference type="SUPFAM" id="SSF54001">
    <property type="entry name" value="Cysteine proteinases"/>
    <property type="match status" value="1"/>
</dbReference>
<evidence type="ECO:0000313" key="4">
    <source>
        <dbReference type="Proteomes" id="UP000039865"/>
    </source>
</evidence>
<evidence type="ECO:0000313" key="3">
    <source>
        <dbReference type="EMBL" id="CDW71588.1"/>
    </source>
</evidence>
<dbReference type="Gene3D" id="2.30.29.30">
    <property type="entry name" value="Pleckstrin-homology domain (PH domain)/Phosphotyrosine-binding domain (PTB)"/>
    <property type="match status" value="1"/>
</dbReference>
<dbReference type="Gene3D" id="3.90.1720.10">
    <property type="entry name" value="endopeptidase domain like (from Nostoc punctiforme)"/>
    <property type="match status" value="1"/>
</dbReference>
<keyword evidence="4" id="KW-1185">Reference proteome</keyword>
<dbReference type="PANTHER" id="PTHR47112">
    <property type="entry name" value="PX DOMAIN-CONTAINING PROTEIN"/>
    <property type="match status" value="1"/>
</dbReference>
<gene>
    <name evidence="3" type="primary">Contig3628.g3872</name>
    <name evidence="3" type="ORF">STYLEM_535</name>
</gene>
<proteinExistence type="predicted"/>
<evidence type="ECO:0000256" key="1">
    <source>
        <dbReference type="SAM" id="MobiDB-lite"/>
    </source>
</evidence>
<feature type="region of interest" description="Disordered" evidence="1">
    <location>
        <begin position="1"/>
        <end position="20"/>
    </location>
</feature>
<dbReference type="PANTHER" id="PTHR47112:SF1">
    <property type="entry name" value="PX DOMAIN-CONTAINING PROTEIN"/>
    <property type="match status" value="1"/>
</dbReference>
<dbReference type="PROSITE" id="PS50003">
    <property type="entry name" value="PH_DOMAIN"/>
    <property type="match status" value="1"/>
</dbReference>
<feature type="domain" description="PH" evidence="2">
    <location>
        <begin position="511"/>
        <end position="614"/>
    </location>
</feature>
<reference evidence="3 4" key="1">
    <citation type="submission" date="2014-06" db="EMBL/GenBank/DDBJ databases">
        <authorList>
            <person name="Swart Estienne"/>
        </authorList>
    </citation>
    <scope>NUCLEOTIDE SEQUENCE [LARGE SCALE GENOMIC DNA]</scope>
    <source>
        <strain evidence="3 4">130c</strain>
    </source>
</reference>
<dbReference type="InterPro" id="IPR001849">
    <property type="entry name" value="PH_domain"/>
</dbReference>
<dbReference type="EMBL" id="CCKQ01000508">
    <property type="protein sequence ID" value="CDW71588.1"/>
    <property type="molecule type" value="Genomic_DNA"/>
</dbReference>
<sequence>MKSAFNMPPKSKFRPPRSPQLELTLDLQKSRHNRSQLENQSVYPLGVQDEFQQITGKEPQLKFIIGGILNQFKSFSKDQDSQMPRISIQTHQVNLKAEQQETYRSAVKRNTQDFDSITENDISFTNRHKSDNIKVSDNVDFALAAISIEDQNAKQLNQEIFKSGQDQREQIQIYNNSKLTNNNLEVGDCDFKKLPQISCVSPYKQVNLVDFPNNLSKQKQQQREKSFDLGSQNLRRKQMEFNTQIDNMRQRKYSSKKQKLISNQYLGDIERSVKIHVDHTENNLRFTSQNDLQNISYNQKFYQKSRIYANDQDSMQGSRPQSTRKAFKDRGNIDYQTLSLKQSRIQSAQMSNEDAINSSALNIPINNRINNHYMQESYQTFIKSQTQFYNDGAQREQFRIGVDSKVMRYVNRQGVPEEAKYQGSQNDQEYDQHMHTFLRNEFDRKSQMNINENDSEEEQNFNQDGKLKPRIKKLLIEFQQNRNFSSQLSNEEFDEIQQILAQKRNLLTNNCRVKAGRLKMQAENKIGFCSRKVRSFQLRHCVIKGPLFKFYQDIFNTKLDGILDFDLLTIDLAQDPENLCFKFIIYGTSKSFLFQAYNKEDYQEWTEAIAENLSKSIGKYQQQFQIVRYPKFWKNERISDNQFQYNVDSGDIMLFKGKSFTSKFNQFLQNSEYGNNYTQYQFFIDHVALLLRYSSGNVVLFEATGETGVILTDWNEFLLNNWISQYHKIVYRKLNWDRPADILIRLENFIRVIQIQSSPIQLFRLLWERNTRQKHLSFAAIDSRFKMRNLENKKLTSALNQQLQLISRWVF</sequence>
<dbReference type="Pfam" id="PF00169">
    <property type="entry name" value="PH"/>
    <property type="match status" value="1"/>
</dbReference>